<name>A0ABW0ZDC1_9ACTN</name>
<protein>
    <submittedName>
        <fullName evidence="2">FxsA family protein</fullName>
    </submittedName>
</protein>
<keyword evidence="3" id="KW-1185">Reference proteome</keyword>
<keyword evidence="1" id="KW-1133">Transmembrane helix</keyword>
<sequence length="77" mass="8251">MHALAVTLASALLRVEEQTPEDEDVLAGWMGFAVFVFLIVAVAIIGWALTKSLRTADRAKDAGVYGDAPSSEDEKTD</sequence>
<keyword evidence="1" id="KW-0812">Transmembrane</keyword>
<keyword evidence="1" id="KW-0472">Membrane</keyword>
<organism evidence="2 3">
    <name type="scientific">Nocardioides vastitatis</name>
    <dbReference type="NCBI Taxonomy" id="2568655"/>
    <lineage>
        <taxon>Bacteria</taxon>
        <taxon>Bacillati</taxon>
        <taxon>Actinomycetota</taxon>
        <taxon>Actinomycetes</taxon>
        <taxon>Propionibacteriales</taxon>
        <taxon>Nocardioidaceae</taxon>
        <taxon>Nocardioides</taxon>
    </lineage>
</organism>
<gene>
    <name evidence="2" type="ORF">ACFPQB_08015</name>
</gene>
<feature type="transmembrane region" description="Helical" evidence="1">
    <location>
        <begin position="27"/>
        <end position="50"/>
    </location>
</feature>
<dbReference type="Proteomes" id="UP001596072">
    <property type="component" value="Unassembled WGS sequence"/>
</dbReference>
<dbReference type="EMBL" id="JBHSNS010000002">
    <property type="protein sequence ID" value="MFC5728861.1"/>
    <property type="molecule type" value="Genomic_DNA"/>
</dbReference>
<reference evidence="3" key="1">
    <citation type="journal article" date="2019" name="Int. J. Syst. Evol. Microbiol.">
        <title>The Global Catalogue of Microorganisms (GCM) 10K type strain sequencing project: providing services to taxonomists for standard genome sequencing and annotation.</title>
        <authorList>
            <consortium name="The Broad Institute Genomics Platform"/>
            <consortium name="The Broad Institute Genome Sequencing Center for Infectious Disease"/>
            <person name="Wu L."/>
            <person name="Ma J."/>
        </authorList>
    </citation>
    <scope>NUCLEOTIDE SEQUENCE [LARGE SCALE GENOMIC DNA]</scope>
    <source>
        <strain evidence="3">YIM 94188</strain>
    </source>
</reference>
<evidence type="ECO:0000256" key="1">
    <source>
        <dbReference type="SAM" id="Phobius"/>
    </source>
</evidence>
<proteinExistence type="predicted"/>
<dbReference type="RefSeq" id="WP_136435162.1">
    <property type="nucleotide sequence ID" value="NZ_JBHSNS010000002.1"/>
</dbReference>
<comment type="caution">
    <text evidence="2">The sequence shown here is derived from an EMBL/GenBank/DDBJ whole genome shotgun (WGS) entry which is preliminary data.</text>
</comment>
<evidence type="ECO:0000313" key="2">
    <source>
        <dbReference type="EMBL" id="MFC5728861.1"/>
    </source>
</evidence>
<accession>A0ABW0ZDC1</accession>
<evidence type="ECO:0000313" key="3">
    <source>
        <dbReference type="Proteomes" id="UP001596072"/>
    </source>
</evidence>